<sequence>MENFNKRVKNRLVCLSLKDALTSGVGGLNLSVEDLQNVAAQLLTQQSTEKSPSSEETGSHVPLDKQQQCNKQAAIIGSSDIPVPRKGPEDLGKYCRKKSGNRPRSAPGDSQTDVPGGTAVPFQDLGSAKNSAPSNQVQESGNREVDRTNSSSKRRGGWPKGRKRKPELVDMRPPKAPATGYVLYLNEKRKNYKDLPFPEVTKLLGNEWSKLSLEDKRVYLVQAEVEKKRYREELKAYRQSDVYQSYLDRKRNKRTPMFTNLCSKTSIDREIPDLQENGTEESDMDATDEIEAHPSVSNLSPHAQDEDNEELYCRICDQWFSSLHNKKEHLYGRQHLLTLGIDISHVLGAPKRPLTTSESPGLFLSQSISGEFTKERLAAAEQEGGSSGYSLSTTSLDESSLDGFTPPGVPGGKARRQETGACPAPDMTDSICRLMTTYSEREAEIRSLSVHLEQVRNKNAELMGALGELLAREGRLNAQLETETQLEVTLEQQLLSLWVLPTACLSSANTS</sequence>
<feature type="region of interest" description="Disordered" evidence="5">
    <location>
        <begin position="44"/>
        <end position="174"/>
    </location>
</feature>
<feature type="domain" description="HMG box" evidence="6">
    <location>
        <begin position="174"/>
        <end position="238"/>
    </location>
</feature>
<keyword evidence="2 3" id="KW-0539">Nucleus</keyword>
<feature type="compositionally biased region" description="Polar residues" evidence="5">
    <location>
        <begin position="44"/>
        <end position="56"/>
    </location>
</feature>
<evidence type="ECO:0000259" key="6">
    <source>
        <dbReference type="PROSITE" id="PS50118"/>
    </source>
</evidence>
<dbReference type="SMART" id="SM00398">
    <property type="entry name" value="HMG"/>
    <property type="match status" value="1"/>
</dbReference>
<keyword evidence="4" id="KW-0175">Coiled coil</keyword>
<dbReference type="InterPro" id="IPR036910">
    <property type="entry name" value="HMG_box_dom_sf"/>
</dbReference>
<dbReference type="PANTHER" id="PTHR46040">
    <property type="entry name" value="HIGH MOBILITY GROUP PROTEIN 2"/>
    <property type="match status" value="1"/>
</dbReference>
<dbReference type="GO" id="GO:0003677">
    <property type="term" value="F:DNA binding"/>
    <property type="evidence" value="ECO:0007669"/>
    <property type="project" value="UniProtKB-UniRule"/>
</dbReference>
<dbReference type="Gene3D" id="1.10.30.10">
    <property type="entry name" value="High mobility group box domain"/>
    <property type="match status" value="1"/>
</dbReference>
<dbReference type="GO" id="GO:0005634">
    <property type="term" value="C:nucleus"/>
    <property type="evidence" value="ECO:0007669"/>
    <property type="project" value="UniProtKB-UniRule"/>
</dbReference>
<dbReference type="SUPFAM" id="SSF47095">
    <property type="entry name" value="HMG-box"/>
    <property type="match status" value="1"/>
</dbReference>
<dbReference type="InterPro" id="IPR051965">
    <property type="entry name" value="ChromReg_NeuronalGeneExpr"/>
</dbReference>
<dbReference type="Gene3D" id="3.30.160.60">
    <property type="entry name" value="Classic Zinc Finger"/>
    <property type="match status" value="1"/>
</dbReference>
<reference evidence="7" key="1">
    <citation type="submission" date="2020-11" db="EMBL/GenBank/DDBJ databases">
        <authorList>
            <person name="Tran Van P."/>
        </authorList>
    </citation>
    <scope>NUCLEOTIDE SEQUENCE</scope>
</reference>
<feature type="DNA-binding region" description="HMG box" evidence="3">
    <location>
        <begin position="174"/>
        <end position="238"/>
    </location>
</feature>
<keyword evidence="1 3" id="KW-0238">DNA-binding</keyword>
<protein>
    <recommendedName>
        <fullName evidence="6">HMG box domain-containing protein</fullName>
    </recommendedName>
</protein>
<feature type="compositionally biased region" description="Polar residues" evidence="5">
    <location>
        <begin position="128"/>
        <end position="140"/>
    </location>
</feature>
<evidence type="ECO:0000256" key="5">
    <source>
        <dbReference type="SAM" id="MobiDB-lite"/>
    </source>
</evidence>
<name>A0A7R8ZF51_TIMDO</name>
<feature type="compositionally biased region" description="Low complexity" evidence="5">
    <location>
        <begin position="388"/>
        <end position="402"/>
    </location>
</feature>
<proteinExistence type="predicted"/>
<dbReference type="InterPro" id="IPR036236">
    <property type="entry name" value="Znf_C2H2_sf"/>
</dbReference>
<evidence type="ECO:0000313" key="7">
    <source>
        <dbReference type="EMBL" id="CAD7203107.1"/>
    </source>
</evidence>
<organism evidence="7">
    <name type="scientific">Timema douglasi</name>
    <name type="common">Walking stick</name>
    <dbReference type="NCBI Taxonomy" id="61478"/>
    <lineage>
        <taxon>Eukaryota</taxon>
        <taxon>Metazoa</taxon>
        <taxon>Ecdysozoa</taxon>
        <taxon>Arthropoda</taxon>
        <taxon>Hexapoda</taxon>
        <taxon>Insecta</taxon>
        <taxon>Pterygota</taxon>
        <taxon>Neoptera</taxon>
        <taxon>Polyneoptera</taxon>
        <taxon>Phasmatodea</taxon>
        <taxon>Timematodea</taxon>
        <taxon>Timematoidea</taxon>
        <taxon>Timematidae</taxon>
        <taxon>Timema</taxon>
    </lineage>
</organism>
<dbReference type="PANTHER" id="PTHR46040:SF3">
    <property type="entry name" value="HIGH MOBILITY GROUP PROTEIN 2"/>
    <property type="match status" value="1"/>
</dbReference>
<dbReference type="EMBL" id="OA570190">
    <property type="protein sequence ID" value="CAD7203107.1"/>
    <property type="molecule type" value="Genomic_DNA"/>
</dbReference>
<evidence type="ECO:0000256" key="3">
    <source>
        <dbReference type="PROSITE-ProRule" id="PRU00267"/>
    </source>
</evidence>
<dbReference type="SUPFAM" id="SSF57667">
    <property type="entry name" value="beta-beta-alpha zinc fingers"/>
    <property type="match status" value="1"/>
</dbReference>
<dbReference type="GO" id="GO:0010468">
    <property type="term" value="P:regulation of gene expression"/>
    <property type="evidence" value="ECO:0007669"/>
    <property type="project" value="TreeGrafter"/>
</dbReference>
<feature type="coiled-coil region" evidence="4">
    <location>
        <begin position="213"/>
        <end position="240"/>
    </location>
</feature>
<evidence type="ECO:0000256" key="2">
    <source>
        <dbReference type="ARBA" id="ARBA00023242"/>
    </source>
</evidence>
<accession>A0A7R8ZF51</accession>
<evidence type="ECO:0000256" key="1">
    <source>
        <dbReference type="ARBA" id="ARBA00023125"/>
    </source>
</evidence>
<dbReference type="Pfam" id="PF00505">
    <property type="entry name" value="HMG_box"/>
    <property type="match status" value="1"/>
</dbReference>
<feature type="region of interest" description="Disordered" evidence="5">
    <location>
        <begin position="379"/>
        <end position="425"/>
    </location>
</feature>
<dbReference type="PROSITE" id="PS50118">
    <property type="entry name" value="HMG_BOX_2"/>
    <property type="match status" value="1"/>
</dbReference>
<gene>
    <name evidence="7" type="ORF">TDIB3V08_LOCUS9283</name>
</gene>
<feature type="compositionally biased region" description="Basic residues" evidence="5">
    <location>
        <begin position="152"/>
        <end position="165"/>
    </location>
</feature>
<evidence type="ECO:0000256" key="4">
    <source>
        <dbReference type="SAM" id="Coils"/>
    </source>
</evidence>
<dbReference type="AlphaFoldDB" id="A0A7R8ZF51"/>
<dbReference type="CDD" id="cd21980">
    <property type="entry name" value="HMG-box_HMG20"/>
    <property type="match status" value="1"/>
</dbReference>
<dbReference type="InterPro" id="IPR009071">
    <property type="entry name" value="HMG_box_dom"/>
</dbReference>